<dbReference type="InterPro" id="IPR005151">
    <property type="entry name" value="Tail-specific_protease"/>
</dbReference>
<dbReference type="GO" id="GO:0006508">
    <property type="term" value="P:proteolysis"/>
    <property type="evidence" value="ECO:0007669"/>
    <property type="project" value="InterPro"/>
</dbReference>
<protein>
    <recommendedName>
        <fullName evidence="2">Tail specific protease domain-containing protein</fullName>
    </recommendedName>
</protein>
<sequence length="287" mass="29936">MAGLDEGLYADSPEWDAAVTESLPDLYSAKNIPGTYRLLSSLTKLAGGAHSFFSTPADVAAWEQPYPSGHVPVPTVSYDGSVATVVVPGFSSAHQDEADLYLEAAAEIFTSERARSTCGWVVDVSANTGGDLRVMLVALSPLLDDGVVEVFRERDGSTSDVVVHANTGSWGDEVWGELPAETTKLPSRPIGIVQSGATASAGESVIIAFTGQEDVATFGSATAGFTTVNDGFELPDGAAVTLSFAVMGDREGNFYEGPLAPDREVDPADGSAQSAAREWVADHCPNS</sequence>
<keyword evidence="4" id="KW-1185">Reference proteome</keyword>
<evidence type="ECO:0000313" key="4">
    <source>
        <dbReference type="Proteomes" id="UP000292881"/>
    </source>
</evidence>
<proteinExistence type="predicted"/>
<accession>A0A4Q2JUC9</accession>
<dbReference type="Proteomes" id="UP000292881">
    <property type="component" value="Unassembled WGS sequence"/>
</dbReference>
<organism evidence="3 4">
    <name type="scientific">Agromyces binzhouensis</name>
    <dbReference type="NCBI Taxonomy" id="1817495"/>
    <lineage>
        <taxon>Bacteria</taxon>
        <taxon>Bacillati</taxon>
        <taxon>Actinomycetota</taxon>
        <taxon>Actinomycetes</taxon>
        <taxon>Micrococcales</taxon>
        <taxon>Microbacteriaceae</taxon>
        <taxon>Agromyces</taxon>
    </lineage>
</organism>
<dbReference type="EMBL" id="SDPL01000002">
    <property type="protein sequence ID" value="RXZ51852.1"/>
    <property type="molecule type" value="Genomic_DNA"/>
</dbReference>
<comment type="caution">
    <text evidence="3">The sequence shown here is derived from an EMBL/GenBank/DDBJ whole genome shotgun (WGS) entry which is preliminary data.</text>
</comment>
<dbReference type="AlphaFoldDB" id="A0A4Q2JUC9"/>
<name>A0A4Q2JUC9_9MICO</name>
<dbReference type="GO" id="GO:0008236">
    <property type="term" value="F:serine-type peptidase activity"/>
    <property type="evidence" value="ECO:0007669"/>
    <property type="project" value="InterPro"/>
</dbReference>
<evidence type="ECO:0000259" key="2">
    <source>
        <dbReference type="Pfam" id="PF03572"/>
    </source>
</evidence>
<dbReference type="Pfam" id="PF03572">
    <property type="entry name" value="Peptidase_S41"/>
    <property type="match status" value="1"/>
</dbReference>
<evidence type="ECO:0000313" key="3">
    <source>
        <dbReference type="EMBL" id="RXZ51852.1"/>
    </source>
</evidence>
<dbReference type="OrthoDB" id="7314861at2"/>
<feature type="region of interest" description="Disordered" evidence="1">
    <location>
        <begin position="255"/>
        <end position="287"/>
    </location>
</feature>
<dbReference type="InterPro" id="IPR029045">
    <property type="entry name" value="ClpP/crotonase-like_dom_sf"/>
</dbReference>
<dbReference type="Gene3D" id="3.90.226.10">
    <property type="entry name" value="2-enoyl-CoA Hydratase, Chain A, domain 1"/>
    <property type="match status" value="1"/>
</dbReference>
<gene>
    <name evidence="3" type="ORF">ESO86_00425</name>
</gene>
<reference evidence="3 4" key="1">
    <citation type="submission" date="2019-01" db="EMBL/GenBank/DDBJ databases">
        <authorList>
            <person name="Li J."/>
        </authorList>
    </citation>
    <scope>NUCLEOTIDE SEQUENCE [LARGE SCALE GENOMIC DNA]</scope>
    <source>
        <strain evidence="3 4">CGMCC 4.7180</strain>
    </source>
</reference>
<evidence type="ECO:0000256" key="1">
    <source>
        <dbReference type="SAM" id="MobiDB-lite"/>
    </source>
</evidence>
<dbReference type="SUPFAM" id="SSF52096">
    <property type="entry name" value="ClpP/crotonase"/>
    <property type="match status" value="1"/>
</dbReference>
<feature type="domain" description="Tail specific protease" evidence="2">
    <location>
        <begin position="82"/>
        <end position="265"/>
    </location>
</feature>